<evidence type="ECO:0000256" key="2">
    <source>
        <dbReference type="ARBA" id="ARBA00023015"/>
    </source>
</evidence>
<dbReference type="NCBIfam" id="TIGR02937">
    <property type="entry name" value="sigma70-ECF"/>
    <property type="match status" value="1"/>
</dbReference>
<dbReference type="STRING" id="39482.ERS852491_04053"/>
<organism evidence="7 8">
    <name type="scientific">Faecalicatena contorta</name>
    <dbReference type="NCBI Taxonomy" id="39482"/>
    <lineage>
        <taxon>Bacteria</taxon>
        <taxon>Bacillati</taxon>
        <taxon>Bacillota</taxon>
        <taxon>Clostridia</taxon>
        <taxon>Lachnospirales</taxon>
        <taxon>Lachnospiraceae</taxon>
        <taxon>Faecalicatena</taxon>
    </lineage>
</organism>
<dbReference type="EMBL" id="CYZU01000050">
    <property type="protein sequence ID" value="CUP02869.1"/>
    <property type="molecule type" value="Genomic_DNA"/>
</dbReference>
<protein>
    <submittedName>
        <fullName evidence="7">RNA polymerase sigma factor sigV</fullName>
    </submittedName>
</protein>
<evidence type="ECO:0000313" key="8">
    <source>
        <dbReference type="Proteomes" id="UP000095544"/>
    </source>
</evidence>
<proteinExistence type="inferred from homology"/>
<dbReference type="OrthoDB" id="9784984at2"/>
<dbReference type="PANTHER" id="PTHR43133">
    <property type="entry name" value="RNA POLYMERASE ECF-TYPE SIGMA FACTO"/>
    <property type="match status" value="1"/>
</dbReference>
<dbReference type="PANTHER" id="PTHR43133:SF51">
    <property type="entry name" value="RNA POLYMERASE SIGMA FACTOR"/>
    <property type="match status" value="1"/>
</dbReference>
<dbReference type="GO" id="GO:0003677">
    <property type="term" value="F:DNA binding"/>
    <property type="evidence" value="ECO:0007669"/>
    <property type="project" value="InterPro"/>
</dbReference>
<comment type="similarity">
    <text evidence="1">Belongs to the sigma-70 factor family. ECF subfamily.</text>
</comment>
<dbReference type="Proteomes" id="UP000095544">
    <property type="component" value="Unassembled WGS sequence"/>
</dbReference>
<keyword evidence="4" id="KW-0804">Transcription</keyword>
<dbReference type="Gene3D" id="1.10.1740.10">
    <property type="match status" value="1"/>
</dbReference>
<dbReference type="Gene3D" id="1.10.10.10">
    <property type="entry name" value="Winged helix-like DNA-binding domain superfamily/Winged helix DNA-binding domain"/>
    <property type="match status" value="1"/>
</dbReference>
<evidence type="ECO:0000259" key="6">
    <source>
        <dbReference type="Pfam" id="PF08281"/>
    </source>
</evidence>
<feature type="domain" description="RNA polymerase sigma factor 70 region 4 type 2" evidence="6">
    <location>
        <begin position="116"/>
        <end position="166"/>
    </location>
</feature>
<dbReference type="InterPro" id="IPR014284">
    <property type="entry name" value="RNA_pol_sigma-70_dom"/>
</dbReference>
<dbReference type="InterPro" id="IPR013324">
    <property type="entry name" value="RNA_pol_sigma_r3/r4-like"/>
</dbReference>
<dbReference type="InterPro" id="IPR036388">
    <property type="entry name" value="WH-like_DNA-bd_sf"/>
</dbReference>
<sequence>MDEEMRNTKLAKKAVRGNADAYGQLITKYQEYLYKMAFLYMKNQQDALDVVGTTILKGFQNIKTLKNPEWFKTWITRILINTANDELKKIVYFTDIEDVRILKQNKGVSLEEKCDLENAVNRLPEKYRVVIILKYFSGLSVNEIAYAIEAPVGTVKAYLSRGRDELKKYLKEDYLHADHI</sequence>
<dbReference type="AlphaFoldDB" id="A0A174K0Q7"/>
<dbReference type="RefSeq" id="WP_050639912.1">
    <property type="nucleotide sequence ID" value="NZ_CABKUE010000007.1"/>
</dbReference>
<evidence type="ECO:0000256" key="3">
    <source>
        <dbReference type="ARBA" id="ARBA00023082"/>
    </source>
</evidence>
<evidence type="ECO:0000256" key="4">
    <source>
        <dbReference type="ARBA" id="ARBA00023163"/>
    </source>
</evidence>
<dbReference type="InterPro" id="IPR013249">
    <property type="entry name" value="RNA_pol_sigma70_r4_t2"/>
</dbReference>
<dbReference type="SUPFAM" id="SSF88946">
    <property type="entry name" value="Sigma2 domain of RNA polymerase sigma factors"/>
    <property type="match status" value="1"/>
</dbReference>
<dbReference type="Pfam" id="PF04542">
    <property type="entry name" value="Sigma70_r2"/>
    <property type="match status" value="1"/>
</dbReference>
<keyword evidence="2" id="KW-0805">Transcription regulation</keyword>
<reference evidence="7 8" key="1">
    <citation type="submission" date="2015-09" db="EMBL/GenBank/DDBJ databases">
        <authorList>
            <consortium name="Pathogen Informatics"/>
        </authorList>
    </citation>
    <scope>NUCLEOTIDE SEQUENCE [LARGE SCALE GENOMIC DNA]</scope>
    <source>
        <strain evidence="7 8">2789STDY5834876</strain>
    </source>
</reference>
<keyword evidence="3" id="KW-0731">Sigma factor</keyword>
<evidence type="ECO:0000313" key="7">
    <source>
        <dbReference type="EMBL" id="CUP02869.1"/>
    </source>
</evidence>
<name>A0A174K0Q7_9FIRM</name>
<dbReference type="InterPro" id="IPR007627">
    <property type="entry name" value="RNA_pol_sigma70_r2"/>
</dbReference>
<evidence type="ECO:0000259" key="5">
    <source>
        <dbReference type="Pfam" id="PF04542"/>
    </source>
</evidence>
<dbReference type="GO" id="GO:0016987">
    <property type="term" value="F:sigma factor activity"/>
    <property type="evidence" value="ECO:0007669"/>
    <property type="project" value="UniProtKB-KW"/>
</dbReference>
<evidence type="ECO:0000256" key="1">
    <source>
        <dbReference type="ARBA" id="ARBA00010641"/>
    </source>
</evidence>
<gene>
    <name evidence="7" type="primary">sigV_5</name>
    <name evidence="7" type="ORF">ERS852491_04053</name>
</gene>
<dbReference type="SUPFAM" id="SSF88659">
    <property type="entry name" value="Sigma3 and sigma4 domains of RNA polymerase sigma factors"/>
    <property type="match status" value="1"/>
</dbReference>
<dbReference type="GO" id="GO:0006352">
    <property type="term" value="P:DNA-templated transcription initiation"/>
    <property type="evidence" value="ECO:0007669"/>
    <property type="project" value="InterPro"/>
</dbReference>
<feature type="domain" description="RNA polymerase sigma-70 region 2" evidence="5">
    <location>
        <begin position="25"/>
        <end position="89"/>
    </location>
</feature>
<accession>A0A174K0Q7</accession>
<dbReference type="InterPro" id="IPR013325">
    <property type="entry name" value="RNA_pol_sigma_r2"/>
</dbReference>
<dbReference type="InterPro" id="IPR039425">
    <property type="entry name" value="RNA_pol_sigma-70-like"/>
</dbReference>
<dbReference type="Pfam" id="PF08281">
    <property type="entry name" value="Sigma70_r4_2"/>
    <property type="match status" value="1"/>
</dbReference>
<dbReference type="CDD" id="cd06171">
    <property type="entry name" value="Sigma70_r4"/>
    <property type="match status" value="1"/>
</dbReference>